<gene>
    <name evidence="2" type="ORF">O181_050715</name>
</gene>
<reference evidence="2" key="1">
    <citation type="submission" date="2021-03" db="EMBL/GenBank/DDBJ databases">
        <title>Draft genome sequence of rust myrtle Austropuccinia psidii MF-1, a brazilian biotype.</title>
        <authorList>
            <person name="Quecine M.C."/>
            <person name="Pachon D.M.R."/>
            <person name="Bonatelli M.L."/>
            <person name="Correr F.H."/>
            <person name="Franceschini L.M."/>
            <person name="Leite T.F."/>
            <person name="Margarido G.R.A."/>
            <person name="Almeida C.A."/>
            <person name="Ferrarezi J.A."/>
            <person name="Labate C.A."/>
        </authorList>
    </citation>
    <scope>NUCLEOTIDE SEQUENCE</scope>
    <source>
        <strain evidence="2">MF-1</strain>
    </source>
</reference>
<dbReference type="Pfam" id="PF07727">
    <property type="entry name" value="RVT_2"/>
    <property type="match status" value="1"/>
</dbReference>
<protein>
    <recommendedName>
        <fullName evidence="1">Reverse transcriptase Ty1/copia-type domain-containing protein</fullName>
    </recommendedName>
</protein>
<dbReference type="AlphaFoldDB" id="A0A9Q3HR54"/>
<sequence>MDALVYVKQVKGYELKGKEGWVWRLRKSLDGTKQAPRMWKAKLTTTLNGLGMLSAQSNESLFTNNDKSLLLHIHVDDGFLISKSEDTIVTFLNKLNAILKLKYKKRPTQHLGYNLEWSKNKVKINQTDLIVKLLRQFEMQDCKSVKTPCNGNFLNEINSNLSDNAIQVTSFQQAIRSINYLAHHTKLDVMFTINQLSRYSISPNKCHWNALNHLLRYLNETKDKSLVYEQQPIKETLTGWADADYANDKEDRKSVSGYVILAFSNPICWLSKKQSVVAQSTTEAKYIAMNVCSKQL</sequence>
<evidence type="ECO:0000313" key="2">
    <source>
        <dbReference type="EMBL" id="MBW0511000.1"/>
    </source>
</evidence>
<comment type="caution">
    <text evidence="2">The sequence shown here is derived from an EMBL/GenBank/DDBJ whole genome shotgun (WGS) entry which is preliminary data.</text>
</comment>
<dbReference type="Proteomes" id="UP000765509">
    <property type="component" value="Unassembled WGS sequence"/>
</dbReference>
<accession>A0A9Q3HR54</accession>
<dbReference type="PANTHER" id="PTHR11439:SF483">
    <property type="entry name" value="PEPTIDE SYNTHASE GLIP-LIKE, PUTATIVE (AFU_ORTHOLOGUE AFUA_3G12920)-RELATED"/>
    <property type="match status" value="1"/>
</dbReference>
<name>A0A9Q3HR54_9BASI</name>
<dbReference type="CDD" id="cd09272">
    <property type="entry name" value="RNase_HI_RT_Ty1"/>
    <property type="match status" value="1"/>
</dbReference>
<evidence type="ECO:0000313" key="3">
    <source>
        <dbReference type="Proteomes" id="UP000765509"/>
    </source>
</evidence>
<organism evidence="2 3">
    <name type="scientific">Austropuccinia psidii MF-1</name>
    <dbReference type="NCBI Taxonomy" id="1389203"/>
    <lineage>
        <taxon>Eukaryota</taxon>
        <taxon>Fungi</taxon>
        <taxon>Dikarya</taxon>
        <taxon>Basidiomycota</taxon>
        <taxon>Pucciniomycotina</taxon>
        <taxon>Pucciniomycetes</taxon>
        <taxon>Pucciniales</taxon>
        <taxon>Sphaerophragmiaceae</taxon>
        <taxon>Austropuccinia</taxon>
    </lineage>
</organism>
<proteinExistence type="predicted"/>
<dbReference type="PANTHER" id="PTHR11439">
    <property type="entry name" value="GAG-POL-RELATED RETROTRANSPOSON"/>
    <property type="match status" value="1"/>
</dbReference>
<dbReference type="InterPro" id="IPR013103">
    <property type="entry name" value="RVT_2"/>
</dbReference>
<keyword evidence="3" id="KW-1185">Reference proteome</keyword>
<dbReference type="EMBL" id="AVOT02021897">
    <property type="protein sequence ID" value="MBW0511000.1"/>
    <property type="molecule type" value="Genomic_DNA"/>
</dbReference>
<dbReference type="OrthoDB" id="3344688at2759"/>
<evidence type="ECO:0000259" key="1">
    <source>
        <dbReference type="Pfam" id="PF07727"/>
    </source>
</evidence>
<feature type="domain" description="Reverse transcriptase Ty1/copia-type" evidence="1">
    <location>
        <begin position="3"/>
        <end position="149"/>
    </location>
</feature>